<dbReference type="SMART" id="SM00028">
    <property type="entry name" value="TPR"/>
    <property type="match status" value="2"/>
</dbReference>
<dbReference type="InterPro" id="IPR001660">
    <property type="entry name" value="SAM"/>
</dbReference>
<dbReference type="GO" id="GO:0031462">
    <property type="term" value="C:Cul2-RING ubiquitin ligase complex"/>
    <property type="evidence" value="ECO:0007669"/>
    <property type="project" value="TreeGrafter"/>
</dbReference>
<dbReference type="EMBL" id="JAKMXF010000312">
    <property type="protein sequence ID" value="KAI6650251.1"/>
    <property type="molecule type" value="Genomic_DNA"/>
</dbReference>
<proteinExistence type="predicted"/>
<name>A0AAV7JMW8_9METZ</name>
<comment type="caution">
    <text evidence="3">The sequence shown here is derived from an EMBL/GenBank/DDBJ whole genome shotgun (WGS) entry which is preliminary data.</text>
</comment>
<dbReference type="GO" id="GO:0006886">
    <property type="term" value="P:intracellular protein transport"/>
    <property type="evidence" value="ECO:0007669"/>
    <property type="project" value="InterPro"/>
</dbReference>
<evidence type="ECO:0000313" key="4">
    <source>
        <dbReference type="Proteomes" id="UP001165289"/>
    </source>
</evidence>
<dbReference type="GO" id="GO:1990756">
    <property type="term" value="F:ubiquitin-like ligase-substrate adaptor activity"/>
    <property type="evidence" value="ECO:0007669"/>
    <property type="project" value="TreeGrafter"/>
</dbReference>
<evidence type="ECO:0000313" key="3">
    <source>
        <dbReference type="EMBL" id="KAI6650251.1"/>
    </source>
</evidence>
<dbReference type="InterPro" id="IPR019734">
    <property type="entry name" value="TPR_rpt"/>
</dbReference>
<dbReference type="Pfam" id="PF00536">
    <property type="entry name" value="SAM_1"/>
    <property type="match status" value="1"/>
</dbReference>
<dbReference type="Proteomes" id="UP001165289">
    <property type="component" value="Unassembled WGS sequence"/>
</dbReference>
<dbReference type="PANTHER" id="PTHR46575">
    <property type="entry name" value="AMYLOID PROTEIN-BINDING PROTEIN 2"/>
    <property type="match status" value="1"/>
</dbReference>
<dbReference type="InterPro" id="IPR011990">
    <property type="entry name" value="TPR-like_helical_dom_sf"/>
</dbReference>
<evidence type="ECO:0000256" key="1">
    <source>
        <dbReference type="PROSITE-ProRule" id="PRU00339"/>
    </source>
</evidence>
<protein>
    <recommendedName>
        <fullName evidence="2">SAM domain-containing protein</fullName>
    </recommendedName>
</protein>
<keyword evidence="4" id="KW-1185">Reference proteome</keyword>
<organism evidence="3 4">
    <name type="scientific">Oopsacas minuta</name>
    <dbReference type="NCBI Taxonomy" id="111878"/>
    <lineage>
        <taxon>Eukaryota</taxon>
        <taxon>Metazoa</taxon>
        <taxon>Porifera</taxon>
        <taxon>Hexactinellida</taxon>
        <taxon>Hexasterophora</taxon>
        <taxon>Lyssacinosida</taxon>
        <taxon>Leucopsacidae</taxon>
        <taxon>Oopsacas</taxon>
    </lineage>
</organism>
<dbReference type="PANTHER" id="PTHR46575:SF1">
    <property type="entry name" value="AMYLOID PROTEIN-BINDING PROTEIN 2"/>
    <property type="match status" value="1"/>
</dbReference>
<dbReference type="Pfam" id="PF13374">
    <property type="entry name" value="TPR_10"/>
    <property type="match status" value="1"/>
</dbReference>
<sequence length="961" mass="109209">MASECNSGLFNTCDRMEGIGCLSSPHSGNSSTTCSQTGCGGQLDRGEVLPNKDKFDLHEWMRCVFLDDVDEEEIQRYVCLFTREGVNSPRVLNLLTDEDLKNELKIKLGHRRLLLNAISNFPVTSACRDSNATACMVDLEMSCDHLDYSGGICSMGVTECKLKAKKSDRALQRNTNDFQLRLDLRADKPVQRNDMQQMKLEAFMSRVTQSYPGCEVVNEMNIKCSICQKVIKLNNLRCMENFDRHHMMCSQKRFSPYITNYSMSCQQSLPRYTQSLMCPTSQSDLNMSSLPGVPLQCPITMIPICTDVKPDLEQLMSAKSIREYPRINFYRPHDDFYTSPPHRGGKWHRSRGRKETGHNFHRSLYEICLINLVVQSKHLIGHINILPEALLCDFYGALHQCNRACKKTDFKNILTDQLSDLDVLHRLLKAEHRRSILYGPIQFLCSETIGYLDRLMSSFSNMCIAEEGYISDTWRMEQVVSYGVLLGQLLQEIGWYRAASDVIRCVIRLIIPETSIRQKELFIDTGSRLMHCLSCDCKFSEAQGLEARCLQYIDQLTNQNIEIHHLAVIHARLAAMNDILCNYSVAKRWALKALECVSLQLPVKSIVFVFGQASKSCIVSKLFRKAESIARGAVNISSLYCGTSDPVYSDALMHLGYCNLSIDLTSAAVTCFERAHTIREEIFGENCVQSAFCHEDLAYSLYVKNYLEGFFSTALKHAELSISTFLESLGDDHLITASARRVKALIQEEIAIDSKDDSNRRKLLNDALSLHLGSLKLTVMAFGEDSVPTAKHYGNLGRLYQSLKEFQKAEKYHKDAIRIKEKHLGPDDYEVGLSVGHLAALYCYDMEKFRLAEPLYFRSIQIGLKLFGEGFSGLEFDYRGLIHLYKKTGDFTNRMKFVSKFDEYRFKRDQVSEKGATKEDTEPLSLLDTLEVLQSGPHTQGDLDQPMETSESILNYIMSQD</sequence>
<dbReference type="InterPro" id="IPR013761">
    <property type="entry name" value="SAM/pointed_sf"/>
</dbReference>
<dbReference type="PROSITE" id="PS50005">
    <property type="entry name" value="TPR"/>
    <property type="match status" value="1"/>
</dbReference>
<dbReference type="Gene3D" id="1.25.40.10">
    <property type="entry name" value="Tetratricopeptide repeat domain"/>
    <property type="match status" value="2"/>
</dbReference>
<feature type="domain" description="SAM" evidence="2">
    <location>
        <begin position="56"/>
        <end position="124"/>
    </location>
</feature>
<accession>A0AAV7JMW8</accession>
<feature type="repeat" description="TPR" evidence="1">
    <location>
        <begin position="790"/>
        <end position="823"/>
    </location>
</feature>
<evidence type="ECO:0000259" key="2">
    <source>
        <dbReference type="PROSITE" id="PS50105"/>
    </source>
</evidence>
<dbReference type="AlphaFoldDB" id="A0AAV7JMW8"/>
<dbReference type="SUPFAM" id="SSF47769">
    <property type="entry name" value="SAM/Pointed domain"/>
    <property type="match status" value="1"/>
</dbReference>
<keyword evidence="1" id="KW-0802">TPR repeat</keyword>
<reference evidence="3 4" key="1">
    <citation type="journal article" date="2023" name="BMC Biol.">
        <title>The compact genome of the sponge Oopsacas minuta (Hexactinellida) is lacking key metazoan core genes.</title>
        <authorList>
            <person name="Santini S."/>
            <person name="Schenkelaars Q."/>
            <person name="Jourda C."/>
            <person name="Duchesne M."/>
            <person name="Belahbib H."/>
            <person name="Rocher C."/>
            <person name="Selva M."/>
            <person name="Riesgo A."/>
            <person name="Vervoort M."/>
            <person name="Leys S.P."/>
            <person name="Kodjabachian L."/>
            <person name="Le Bivic A."/>
            <person name="Borchiellini C."/>
            <person name="Claverie J.M."/>
            <person name="Renard E."/>
        </authorList>
    </citation>
    <scope>NUCLEOTIDE SEQUENCE [LARGE SCALE GENOMIC DNA]</scope>
    <source>
        <strain evidence="3">SPO-2</strain>
    </source>
</reference>
<dbReference type="GO" id="GO:0043161">
    <property type="term" value="P:proteasome-mediated ubiquitin-dependent protein catabolic process"/>
    <property type="evidence" value="ECO:0007669"/>
    <property type="project" value="TreeGrafter"/>
</dbReference>
<dbReference type="PROSITE" id="PS50105">
    <property type="entry name" value="SAM_DOMAIN"/>
    <property type="match status" value="1"/>
</dbReference>
<dbReference type="InterPro" id="IPR042476">
    <property type="entry name" value="APPBP2"/>
</dbReference>
<dbReference type="Gene3D" id="1.10.150.50">
    <property type="entry name" value="Transcription Factor, Ets-1"/>
    <property type="match status" value="1"/>
</dbReference>
<dbReference type="SUPFAM" id="SSF48452">
    <property type="entry name" value="TPR-like"/>
    <property type="match status" value="1"/>
</dbReference>
<gene>
    <name evidence="3" type="ORF">LOD99_5930</name>
</gene>